<reference evidence="2" key="1">
    <citation type="journal article" date="2019" name="Int. J. Syst. Evol. Microbiol.">
        <title>The Global Catalogue of Microorganisms (GCM) 10K type strain sequencing project: providing services to taxonomists for standard genome sequencing and annotation.</title>
        <authorList>
            <consortium name="The Broad Institute Genomics Platform"/>
            <consortium name="The Broad Institute Genome Sequencing Center for Infectious Disease"/>
            <person name="Wu L."/>
            <person name="Ma J."/>
        </authorList>
    </citation>
    <scope>NUCLEOTIDE SEQUENCE [LARGE SCALE GENOMIC DNA]</scope>
    <source>
        <strain evidence="2">JCM 9092</strain>
    </source>
</reference>
<proteinExistence type="predicted"/>
<dbReference type="InterPro" id="IPR011051">
    <property type="entry name" value="RmlC_Cupin_sf"/>
</dbReference>
<dbReference type="RefSeq" id="WP_344526335.1">
    <property type="nucleotide sequence ID" value="NZ_BAAAUG010000126.1"/>
</dbReference>
<sequence length="106" mass="11273">MADLYALVAEHLEKARTSAHGRSAELLLHDGPLRQSLIVLTTGHELGEHETPTAATLFVLRGRVGLTTASDTLELGEGEFAPVPHERHGLTALDDSAVVLTAVTEV</sequence>
<evidence type="ECO:0000313" key="1">
    <source>
        <dbReference type="EMBL" id="GAA3132046.1"/>
    </source>
</evidence>
<keyword evidence="2" id="KW-1185">Reference proteome</keyword>
<organism evidence="1 2">
    <name type="scientific">Streptomyces rectiviolaceus</name>
    <dbReference type="NCBI Taxonomy" id="332591"/>
    <lineage>
        <taxon>Bacteria</taxon>
        <taxon>Bacillati</taxon>
        <taxon>Actinomycetota</taxon>
        <taxon>Actinomycetes</taxon>
        <taxon>Kitasatosporales</taxon>
        <taxon>Streptomycetaceae</taxon>
        <taxon>Streptomyces</taxon>
    </lineage>
</organism>
<accession>A0ABP6N2Y3</accession>
<dbReference type="Proteomes" id="UP001501637">
    <property type="component" value="Unassembled WGS sequence"/>
</dbReference>
<dbReference type="EMBL" id="BAAAUG010000126">
    <property type="protein sequence ID" value="GAA3132046.1"/>
    <property type="molecule type" value="Genomic_DNA"/>
</dbReference>
<gene>
    <name evidence="1" type="ORF">GCM10010449_61350</name>
</gene>
<name>A0ABP6N2Y3_9ACTN</name>
<dbReference type="SUPFAM" id="SSF51182">
    <property type="entry name" value="RmlC-like cupins"/>
    <property type="match status" value="1"/>
</dbReference>
<dbReference type="Gene3D" id="2.60.120.10">
    <property type="entry name" value="Jelly Rolls"/>
    <property type="match status" value="1"/>
</dbReference>
<protein>
    <recommendedName>
        <fullName evidence="3">Cupin</fullName>
    </recommendedName>
</protein>
<evidence type="ECO:0000313" key="2">
    <source>
        <dbReference type="Proteomes" id="UP001501637"/>
    </source>
</evidence>
<dbReference type="InterPro" id="IPR014710">
    <property type="entry name" value="RmlC-like_jellyroll"/>
</dbReference>
<evidence type="ECO:0008006" key="3">
    <source>
        <dbReference type="Google" id="ProtNLM"/>
    </source>
</evidence>
<dbReference type="PANTHER" id="PTHR37694:SF1">
    <property type="entry name" value="SLR8022 PROTEIN"/>
    <property type="match status" value="1"/>
</dbReference>
<dbReference type="PANTHER" id="PTHR37694">
    <property type="entry name" value="SLR8022 PROTEIN"/>
    <property type="match status" value="1"/>
</dbReference>
<comment type="caution">
    <text evidence="1">The sequence shown here is derived from an EMBL/GenBank/DDBJ whole genome shotgun (WGS) entry which is preliminary data.</text>
</comment>